<keyword evidence="1" id="KW-0805">Transcription regulation</keyword>
<gene>
    <name evidence="4" type="primary">cdhR_3</name>
    <name evidence="4" type="ORF">TG4357_02417</name>
</gene>
<dbReference type="InterPro" id="IPR029062">
    <property type="entry name" value="Class_I_gatase-like"/>
</dbReference>
<dbReference type="InterPro" id="IPR052158">
    <property type="entry name" value="INH-QAR"/>
</dbReference>
<dbReference type="InterPro" id="IPR002818">
    <property type="entry name" value="DJ-1/PfpI"/>
</dbReference>
<dbReference type="InterPro" id="IPR018060">
    <property type="entry name" value="HTH_AraC"/>
</dbReference>
<evidence type="ECO:0000256" key="2">
    <source>
        <dbReference type="ARBA" id="ARBA00023163"/>
    </source>
</evidence>
<dbReference type="Gene3D" id="1.10.10.60">
    <property type="entry name" value="Homeodomain-like"/>
    <property type="match status" value="1"/>
</dbReference>
<dbReference type="GO" id="GO:0043565">
    <property type="term" value="F:sequence-specific DNA binding"/>
    <property type="evidence" value="ECO:0007669"/>
    <property type="project" value="InterPro"/>
</dbReference>
<dbReference type="EMBL" id="CYSA01000024">
    <property type="protein sequence ID" value="CUH66424.1"/>
    <property type="molecule type" value="Genomic_DNA"/>
</dbReference>
<organism evidence="4 5">
    <name type="scientific">Thalassovita gelatinovora</name>
    <name type="common">Thalassobius gelatinovorus</name>
    <dbReference type="NCBI Taxonomy" id="53501"/>
    <lineage>
        <taxon>Bacteria</taxon>
        <taxon>Pseudomonadati</taxon>
        <taxon>Pseudomonadota</taxon>
        <taxon>Alphaproteobacteria</taxon>
        <taxon>Rhodobacterales</taxon>
        <taxon>Roseobacteraceae</taxon>
        <taxon>Thalassovita</taxon>
    </lineage>
</organism>
<evidence type="ECO:0000313" key="5">
    <source>
        <dbReference type="Proteomes" id="UP000051587"/>
    </source>
</evidence>
<dbReference type="GO" id="GO:0003700">
    <property type="term" value="F:DNA-binding transcription factor activity"/>
    <property type="evidence" value="ECO:0007669"/>
    <property type="project" value="InterPro"/>
</dbReference>
<keyword evidence="5" id="KW-1185">Reference proteome</keyword>
<dbReference type="SUPFAM" id="SSF52317">
    <property type="entry name" value="Class I glutamine amidotransferase-like"/>
    <property type="match status" value="1"/>
</dbReference>
<reference evidence="4 5" key="1">
    <citation type="submission" date="2015-09" db="EMBL/GenBank/DDBJ databases">
        <authorList>
            <consortium name="Swine Surveillance"/>
        </authorList>
    </citation>
    <scope>NUCLEOTIDE SEQUENCE [LARGE SCALE GENOMIC DNA]</scope>
    <source>
        <strain evidence="4 5">CECT 4357</strain>
    </source>
</reference>
<dbReference type="Pfam" id="PF12833">
    <property type="entry name" value="HTH_18"/>
    <property type="match status" value="1"/>
</dbReference>
<evidence type="ECO:0000259" key="3">
    <source>
        <dbReference type="PROSITE" id="PS01124"/>
    </source>
</evidence>
<evidence type="ECO:0000256" key="1">
    <source>
        <dbReference type="ARBA" id="ARBA00023015"/>
    </source>
</evidence>
<dbReference type="RefSeq" id="WP_058263152.1">
    <property type="nucleotide sequence ID" value="NZ_CP051181.1"/>
</dbReference>
<sequence>MQQDHFIQKAASASFPMTFDGPPQDFYFLLLPNMTMLSVASAIEPLRIANQLTNSRLYRWFTMTEDGEPVTCSTGIKVTPDTALKPLPANSVGFVCCSIQPYGMASEKTLNWLRREDRFGRPLGGICTGAFALAEAGLLTGRRFTLHWENHDSFQETYPQLTPSPNIYEIDGRIMSCGGGNSAIDMMLALIEKQHGPDLAALVADMCLHTRSGPTNSPQKSSRSFTIGTRNRNLLAAIRVMENALEEPLSMGGLCATLGVSRRQIERLFKRYLGQSPMSYYNDLRLTRAYGFLNETDMTVTEIAAATGFRSASHLARAFRKKYGNNPNSFRKYWS</sequence>
<dbReference type="CDD" id="cd03136">
    <property type="entry name" value="GATase1_AraC_ArgR_like"/>
    <property type="match status" value="1"/>
</dbReference>
<keyword evidence="2" id="KW-0804">Transcription</keyword>
<dbReference type="Gene3D" id="3.40.50.880">
    <property type="match status" value="1"/>
</dbReference>
<dbReference type="InterPro" id="IPR009057">
    <property type="entry name" value="Homeodomain-like_sf"/>
</dbReference>
<name>A0A0P1FZF7_THAGE</name>
<protein>
    <submittedName>
        <fullName evidence="4">Carnitine catabolism transcriptional activator</fullName>
    </submittedName>
</protein>
<dbReference type="OrthoDB" id="9793400at2"/>
<evidence type="ECO:0000313" key="4">
    <source>
        <dbReference type="EMBL" id="CUH66424.1"/>
    </source>
</evidence>
<dbReference type="PANTHER" id="PTHR43130">
    <property type="entry name" value="ARAC-FAMILY TRANSCRIPTIONAL REGULATOR"/>
    <property type="match status" value="1"/>
</dbReference>
<feature type="domain" description="HTH araC/xylS-type" evidence="3">
    <location>
        <begin position="235"/>
        <end position="333"/>
    </location>
</feature>
<dbReference type="Proteomes" id="UP000051587">
    <property type="component" value="Unassembled WGS sequence"/>
</dbReference>
<accession>A0A0P1FZF7</accession>
<proteinExistence type="predicted"/>
<dbReference type="SMART" id="SM00342">
    <property type="entry name" value="HTH_ARAC"/>
    <property type="match status" value="1"/>
</dbReference>
<dbReference type="AlphaFoldDB" id="A0A0P1FZF7"/>
<dbReference type="Pfam" id="PF01965">
    <property type="entry name" value="DJ-1_PfpI"/>
    <property type="match status" value="1"/>
</dbReference>
<dbReference type="SUPFAM" id="SSF46689">
    <property type="entry name" value="Homeodomain-like"/>
    <property type="match status" value="2"/>
</dbReference>
<dbReference type="PROSITE" id="PS01124">
    <property type="entry name" value="HTH_ARAC_FAMILY_2"/>
    <property type="match status" value="1"/>
</dbReference>
<dbReference type="PANTHER" id="PTHR43130:SF3">
    <property type="entry name" value="HTH-TYPE TRANSCRIPTIONAL REGULATOR RV1931C"/>
    <property type="match status" value="1"/>
</dbReference>
<dbReference type="STRING" id="53501.SAMN04488043_11746"/>